<evidence type="ECO:0000313" key="2">
    <source>
        <dbReference type="Proteomes" id="UP001183615"/>
    </source>
</evidence>
<keyword evidence="2" id="KW-1185">Reference proteome</keyword>
<dbReference type="Proteomes" id="UP001183615">
    <property type="component" value="Unassembled WGS sequence"/>
</dbReference>
<dbReference type="Pfam" id="PF13560">
    <property type="entry name" value="HTH_31"/>
    <property type="match status" value="1"/>
</dbReference>
<sequence length="323" mass="34632">MNDDFGDVARRALTEHGYSIRAASKAINYDMGYLSRVLSGKQSPSPNLAKAMDDLVGAQGALAGLVLNPDDRGRVARSTQHPSRVDAATVEALASVLSAYRRLDDTANPRTIIPATLAQMKEITGLLKRARGEHRDALAEVASEFAQFGGWMLAQVRRDKEAEALLGQALGIADDIGNGTLAAQALNFRGYITRQQGNHQGIARWFSAAALTPGAHPAQRIGDTLQAAAGFAALGELSRALHMVEEAERLTGKAAAVPPPGTAYWLTPEFNRINLGLSTLALRRYDEAVDHLTTGLAGLPAELQGALWTNEHREALKRAREAQ</sequence>
<dbReference type="InterPro" id="IPR001387">
    <property type="entry name" value="Cro/C1-type_HTH"/>
</dbReference>
<reference evidence="2" key="1">
    <citation type="submission" date="2023-07" db="EMBL/GenBank/DDBJ databases">
        <title>30 novel species of actinomycetes from the DSMZ collection.</title>
        <authorList>
            <person name="Nouioui I."/>
        </authorList>
    </citation>
    <scope>NUCLEOTIDE SEQUENCE [LARGE SCALE GENOMIC DNA]</scope>
    <source>
        <strain evidence="2">DSM 41886</strain>
    </source>
</reference>
<dbReference type="EMBL" id="JAVREV010000006">
    <property type="protein sequence ID" value="MDT0443352.1"/>
    <property type="molecule type" value="Genomic_DNA"/>
</dbReference>
<dbReference type="RefSeq" id="WP_311617720.1">
    <property type="nucleotide sequence ID" value="NZ_JAVREV010000006.1"/>
</dbReference>
<comment type="caution">
    <text evidence="1">The sequence shown here is derived from an EMBL/GenBank/DDBJ whole genome shotgun (WGS) entry which is preliminary data.</text>
</comment>
<protein>
    <recommendedName>
        <fullName evidence="3">XRE family transcriptional regulator</fullName>
    </recommendedName>
</protein>
<gene>
    <name evidence="1" type="ORF">RM779_12195</name>
</gene>
<evidence type="ECO:0000313" key="1">
    <source>
        <dbReference type="EMBL" id="MDT0443352.1"/>
    </source>
</evidence>
<dbReference type="SUPFAM" id="SSF48452">
    <property type="entry name" value="TPR-like"/>
    <property type="match status" value="1"/>
</dbReference>
<dbReference type="InterPro" id="IPR011990">
    <property type="entry name" value="TPR-like_helical_dom_sf"/>
</dbReference>
<dbReference type="Gene3D" id="1.25.40.10">
    <property type="entry name" value="Tetratricopeptide repeat domain"/>
    <property type="match status" value="1"/>
</dbReference>
<evidence type="ECO:0008006" key="3">
    <source>
        <dbReference type="Google" id="ProtNLM"/>
    </source>
</evidence>
<proteinExistence type="predicted"/>
<accession>A0ABU2S317</accession>
<name>A0ABU2S317_9ACTN</name>
<dbReference type="InterPro" id="IPR010982">
    <property type="entry name" value="Lambda_DNA-bd_dom_sf"/>
</dbReference>
<dbReference type="SUPFAM" id="SSF47413">
    <property type="entry name" value="lambda repressor-like DNA-binding domains"/>
    <property type="match status" value="1"/>
</dbReference>
<organism evidence="1 2">
    <name type="scientific">Streptomyces johnsoniae</name>
    <dbReference type="NCBI Taxonomy" id="3075532"/>
    <lineage>
        <taxon>Bacteria</taxon>
        <taxon>Bacillati</taxon>
        <taxon>Actinomycetota</taxon>
        <taxon>Actinomycetes</taxon>
        <taxon>Kitasatosporales</taxon>
        <taxon>Streptomycetaceae</taxon>
        <taxon>Streptomyces</taxon>
    </lineage>
</organism>
<dbReference type="CDD" id="cd00093">
    <property type="entry name" value="HTH_XRE"/>
    <property type="match status" value="1"/>
</dbReference>